<dbReference type="EMBL" id="JALLPJ020001331">
    <property type="protein sequence ID" value="KAL3769488.1"/>
    <property type="molecule type" value="Genomic_DNA"/>
</dbReference>
<proteinExistence type="predicted"/>
<feature type="compositionally biased region" description="Basic residues" evidence="1">
    <location>
        <begin position="199"/>
        <end position="209"/>
    </location>
</feature>
<feature type="region of interest" description="Disordered" evidence="1">
    <location>
        <begin position="162"/>
        <end position="209"/>
    </location>
</feature>
<organism evidence="2 3">
    <name type="scientific">Cyclotella atomus</name>
    <dbReference type="NCBI Taxonomy" id="382360"/>
    <lineage>
        <taxon>Eukaryota</taxon>
        <taxon>Sar</taxon>
        <taxon>Stramenopiles</taxon>
        <taxon>Ochrophyta</taxon>
        <taxon>Bacillariophyta</taxon>
        <taxon>Coscinodiscophyceae</taxon>
        <taxon>Thalassiosirophycidae</taxon>
        <taxon>Stephanodiscales</taxon>
        <taxon>Stephanodiscaceae</taxon>
        <taxon>Cyclotella</taxon>
    </lineage>
</organism>
<comment type="caution">
    <text evidence="2">The sequence shown here is derived from an EMBL/GenBank/DDBJ whole genome shotgun (WGS) entry which is preliminary data.</text>
</comment>
<sequence>MEPLKSCIMKQRHLVITEEKEYRSEEECKTNHKKSKGVFFAFVQIREHLRILGDHPSVSSGPPISLSWDVESNEMFSVDMYENFRDQYRRSKHEFLVPASIRTEWLLDAGYTMRTIHEASQAITDARRKRLAGTTKTQLRDKADDFAENLKKTVDWVIGKKDSVGNNSCDDSPEASKPTPPLRSSSTRDQPRISPTRKQLLRRRSSAFL</sequence>
<protein>
    <submittedName>
        <fullName evidence="2">Uncharacterized protein</fullName>
    </submittedName>
</protein>
<evidence type="ECO:0000256" key="1">
    <source>
        <dbReference type="SAM" id="MobiDB-lite"/>
    </source>
</evidence>
<gene>
    <name evidence="2" type="ORF">ACHAWO_006186</name>
</gene>
<reference evidence="2 3" key="1">
    <citation type="submission" date="2024-10" db="EMBL/GenBank/DDBJ databases">
        <title>Updated reference genomes for cyclostephanoid diatoms.</title>
        <authorList>
            <person name="Roberts W.R."/>
            <person name="Alverson A.J."/>
        </authorList>
    </citation>
    <scope>NUCLEOTIDE SEQUENCE [LARGE SCALE GENOMIC DNA]</scope>
    <source>
        <strain evidence="2 3">AJA010-31</strain>
    </source>
</reference>
<accession>A0ABD3N014</accession>
<dbReference type="AlphaFoldDB" id="A0ABD3N014"/>
<evidence type="ECO:0000313" key="3">
    <source>
        <dbReference type="Proteomes" id="UP001530400"/>
    </source>
</evidence>
<evidence type="ECO:0000313" key="2">
    <source>
        <dbReference type="EMBL" id="KAL3769488.1"/>
    </source>
</evidence>
<keyword evidence="3" id="KW-1185">Reference proteome</keyword>
<name>A0ABD3N014_9STRA</name>
<dbReference type="Proteomes" id="UP001530400">
    <property type="component" value="Unassembled WGS sequence"/>
</dbReference>